<dbReference type="EMBL" id="CP002038">
    <property type="protein sequence ID" value="ADM97606.1"/>
    <property type="molecule type" value="Genomic_DNA"/>
</dbReference>
<sequence>MKTFSRKSLGINALRNAIGSSHLLSIGLYRSLFLTLLKSDGIKDVKTNTESYTADVVGDIPGWLYAGARYAPFYQWKRGRRTTG</sequence>
<proteinExistence type="predicted"/>
<name>E0SFT3_DICD3</name>
<organism evidence="1 2">
    <name type="scientific">Dickeya dadantii (strain 3937)</name>
    <name type="common">Erwinia chrysanthemi (strain 3937)</name>
    <dbReference type="NCBI Taxonomy" id="198628"/>
    <lineage>
        <taxon>Bacteria</taxon>
        <taxon>Pseudomonadati</taxon>
        <taxon>Pseudomonadota</taxon>
        <taxon>Gammaproteobacteria</taxon>
        <taxon>Enterobacterales</taxon>
        <taxon>Pectobacteriaceae</taxon>
        <taxon>Dickeya</taxon>
    </lineage>
</organism>
<dbReference type="Proteomes" id="UP000006859">
    <property type="component" value="Chromosome"/>
</dbReference>
<dbReference type="KEGG" id="ddd:Dda3937_04505"/>
<dbReference type="HOGENOM" id="CLU_2522233_0_0_6"/>
<reference evidence="1 2" key="1">
    <citation type="journal article" date="2011" name="J. Bacteriol.">
        <title>Genome sequence of the plant-pathogenic bacterium Dickeya dadantii 3937.</title>
        <authorList>
            <person name="Glasner J.D."/>
            <person name="Yang C.H."/>
            <person name="Reverchon S."/>
            <person name="Hugouvieux-Cotte-Pattat N."/>
            <person name="Condemine G."/>
            <person name="Bohin J.P."/>
            <person name="Van Gijsegem F."/>
            <person name="Yang S."/>
            <person name="Franza T."/>
            <person name="Expert D."/>
            <person name="Plunkett G. III"/>
            <person name="San Francisco M.J."/>
            <person name="Charkowski A.O."/>
            <person name="Py B."/>
            <person name="Bell K."/>
            <person name="Rauscher L."/>
            <person name="Rodriguez-Palenzuela P."/>
            <person name="Toussaint A."/>
            <person name="Holeva M.C."/>
            <person name="He S.Y."/>
            <person name="Douet V."/>
            <person name="Boccara M."/>
            <person name="Blanco C."/>
            <person name="Toth I."/>
            <person name="Anderson B.D."/>
            <person name="Biehl B.S."/>
            <person name="Mau B."/>
            <person name="Flynn S.M."/>
            <person name="Barras F."/>
            <person name="Lindeberg M."/>
            <person name="Birch P.R."/>
            <person name="Tsuyumu S."/>
            <person name="Shi X."/>
            <person name="Hibbing M."/>
            <person name="Yap M.N."/>
            <person name="Carpentier M."/>
            <person name="Dassa E."/>
            <person name="Umehara M."/>
            <person name="Kim J.F."/>
            <person name="Rusch M."/>
            <person name="Soni P."/>
            <person name="Mayhew G.F."/>
            <person name="Fouts D.E."/>
            <person name="Gill S.R."/>
            <person name="Blattner F.R."/>
            <person name="Keen N.T."/>
            <person name="Perna N.T."/>
        </authorList>
    </citation>
    <scope>NUCLEOTIDE SEQUENCE [LARGE SCALE GENOMIC DNA]</scope>
    <source>
        <strain evidence="1 2">3937</strain>
    </source>
</reference>
<gene>
    <name evidence="1" type="ordered locus">Dda3937_04505</name>
</gene>
<dbReference type="STRING" id="198628.Dda3937_04505"/>
<evidence type="ECO:0000313" key="2">
    <source>
        <dbReference type="Proteomes" id="UP000006859"/>
    </source>
</evidence>
<dbReference type="AlphaFoldDB" id="E0SFT3"/>
<evidence type="ECO:0000313" key="1">
    <source>
        <dbReference type="EMBL" id="ADM97606.1"/>
    </source>
</evidence>
<accession>E0SFT3</accession>
<keyword evidence="2" id="KW-1185">Reference proteome</keyword>
<protein>
    <submittedName>
        <fullName evidence="1">Uncharacterized protein</fullName>
    </submittedName>
</protein>